<dbReference type="HOGENOM" id="CLU_1373203_0_0_1"/>
<name>F9XDP3_ZYMTI</name>
<reference evidence="1 2" key="1">
    <citation type="journal article" date="2011" name="PLoS Genet.">
        <title>Finished genome of the fungal wheat pathogen Mycosphaerella graminicola reveals dispensome structure, chromosome plasticity, and stealth pathogenesis.</title>
        <authorList>
            <person name="Goodwin S.B."/>
            <person name="Ben M'barek S."/>
            <person name="Dhillon B."/>
            <person name="Wittenberg A.H.J."/>
            <person name="Crane C.F."/>
            <person name="Hane J.K."/>
            <person name="Foster A.J."/>
            <person name="Van der Lee T.A.J."/>
            <person name="Grimwood J."/>
            <person name="Aerts A."/>
            <person name="Antoniw J."/>
            <person name="Bailey A."/>
            <person name="Bluhm B."/>
            <person name="Bowler J."/>
            <person name="Bristow J."/>
            <person name="van der Burgt A."/>
            <person name="Canto-Canche B."/>
            <person name="Churchill A.C.L."/>
            <person name="Conde-Ferraez L."/>
            <person name="Cools H.J."/>
            <person name="Coutinho P.M."/>
            <person name="Csukai M."/>
            <person name="Dehal P."/>
            <person name="De Wit P."/>
            <person name="Donzelli B."/>
            <person name="van de Geest H.C."/>
            <person name="van Ham R.C.H.J."/>
            <person name="Hammond-Kosack K.E."/>
            <person name="Henrissat B."/>
            <person name="Kilian A."/>
            <person name="Kobayashi A.K."/>
            <person name="Koopmann E."/>
            <person name="Kourmpetis Y."/>
            <person name="Kuzniar A."/>
            <person name="Lindquist E."/>
            <person name="Lombard V."/>
            <person name="Maliepaard C."/>
            <person name="Martins N."/>
            <person name="Mehrabi R."/>
            <person name="Nap J.P.H."/>
            <person name="Ponomarenko A."/>
            <person name="Rudd J.J."/>
            <person name="Salamov A."/>
            <person name="Schmutz J."/>
            <person name="Schouten H.J."/>
            <person name="Shapiro H."/>
            <person name="Stergiopoulos I."/>
            <person name="Torriani S.F.F."/>
            <person name="Tu H."/>
            <person name="de Vries R.P."/>
            <person name="Waalwijk C."/>
            <person name="Ware S.B."/>
            <person name="Wiebenga A."/>
            <person name="Zwiers L.-H."/>
            <person name="Oliver R.P."/>
            <person name="Grigoriev I.V."/>
            <person name="Kema G.H.J."/>
        </authorList>
    </citation>
    <scope>NUCLEOTIDE SEQUENCE [LARGE SCALE GENOMIC DNA]</scope>
    <source>
        <strain evidence="2">CBS 115943 / IPO323</strain>
    </source>
</reference>
<evidence type="ECO:0000313" key="1">
    <source>
        <dbReference type="EMBL" id="EGP86529.1"/>
    </source>
</evidence>
<dbReference type="EMBL" id="CM001201">
    <property type="protein sequence ID" value="EGP86529.1"/>
    <property type="molecule type" value="Genomic_DNA"/>
</dbReference>
<dbReference type="VEuPathDB" id="FungiDB:ZTRI_6.465"/>
<organism evidence="1 2">
    <name type="scientific">Zymoseptoria tritici (strain CBS 115943 / IPO323)</name>
    <name type="common">Speckled leaf blotch fungus</name>
    <name type="synonym">Septoria tritici</name>
    <dbReference type="NCBI Taxonomy" id="336722"/>
    <lineage>
        <taxon>Eukaryota</taxon>
        <taxon>Fungi</taxon>
        <taxon>Dikarya</taxon>
        <taxon>Ascomycota</taxon>
        <taxon>Pezizomycotina</taxon>
        <taxon>Dothideomycetes</taxon>
        <taxon>Dothideomycetidae</taxon>
        <taxon>Mycosphaerellales</taxon>
        <taxon>Mycosphaerellaceae</taxon>
        <taxon>Zymoseptoria</taxon>
    </lineage>
</organism>
<dbReference type="GeneID" id="13401688"/>
<dbReference type="KEGG" id="ztr:MYCGRDRAFT_93990"/>
<sequence>MSKKEIDVFDFYTTPHADFRRYRPIRRHAKPYFEPALAHTNRQIQSECRSMFYAENVFLIARFCHNDGRFPGAWAHWTRFLGPDIKHLVNVHLETTTQQSIFRQDGTIRRNYHFWAKIRPEGGVSLKFYTRAADKKLDTGKVFVCLCLLKKKAVSGRWKRERSTGRLLLELVEEVQYECIGKRSFVDCKTCGLECYYTG</sequence>
<proteinExistence type="predicted"/>
<dbReference type="AlphaFoldDB" id="F9XDP3"/>
<protein>
    <submittedName>
        <fullName evidence="1">Uncharacterized protein</fullName>
    </submittedName>
</protein>
<accession>F9XDP3</accession>
<dbReference type="RefSeq" id="XP_003851553.1">
    <property type="nucleotide sequence ID" value="XM_003851505.1"/>
</dbReference>
<evidence type="ECO:0000313" key="2">
    <source>
        <dbReference type="Proteomes" id="UP000008062"/>
    </source>
</evidence>
<dbReference type="Proteomes" id="UP000008062">
    <property type="component" value="Chromosome 6"/>
</dbReference>
<gene>
    <name evidence="1" type="ORF">MYCGRDRAFT_93990</name>
</gene>
<dbReference type="InParanoid" id="F9XDP3"/>
<keyword evidence="2" id="KW-1185">Reference proteome</keyword>